<keyword evidence="9" id="KW-0233">DNA recombination</keyword>
<dbReference type="InterPro" id="IPR038729">
    <property type="entry name" value="Rad50/SbcC_AAA"/>
</dbReference>
<keyword evidence="6" id="KW-0227">DNA damage</keyword>
<dbReference type="Pfam" id="PF13476">
    <property type="entry name" value="AAA_23"/>
    <property type="match status" value="1"/>
</dbReference>
<protein>
    <submittedName>
        <fullName evidence="13">P-loop containing nucleoside triphosphate hydrolase protein</fullName>
    </submittedName>
</protein>
<dbReference type="PANTHER" id="PTHR19306:SF6">
    <property type="entry name" value="STRUCTURAL MAINTENANCE OF CHROMOSOMES PROTEIN 6"/>
    <property type="match status" value="1"/>
</dbReference>
<keyword evidence="8" id="KW-0175">Coiled coil</keyword>
<keyword evidence="13" id="KW-0378">Hydrolase</keyword>
<dbReference type="GO" id="GO:0005634">
    <property type="term" value="C:nucleus"/>
    <property type="evidence" value="ECO:0007669"/>
    <property type="project" value="UniProtKB-SubCell"/>
</dbReference>
<keyword evidence="5" id="KW-0547">Nucleotide-binding</keyword>
<dbReference type="PANTHER" id="PTHR19306">
    <property type="entry name" value="STRUCTURAL MAINTENANCE OF CHROMOSOMES 5,6 SMC5, SMC6"/>
    <property type="match status" value="1"/>
</dbReference>
<comment type="subcellular location">
    <subcellularLocation>
        <location evidence="2">Chromosome</location>
    </subcellularLocation>
    <subcellularLocation>
        <location evidence="1">Nucleus</location>
    </subcellularLocation>
</comment>
<dbReference type="Proteomes" id="UP001215598">
    <property type="component" value="Unassembled WGS sequence"/>
</dbReference>
<dbReference type="GO" id="GO:0035861">
    <property type="term" value="C:site of double-strand break"/>
    <property type="evidence" value="ECO:0007669"/>
    <property type="project" value="TreeGrafter"/>
</dbReference>
<keyword evidence="10" id="KW-0234">DNA repair</keyword>
<evidence type="ECO:0000256" key="11">
    <source>
        <dbReference type="ARBA" id="ARBA00023242"/>
    </source>
</evidence>
<evidence type="ECO:0000256" key="3">
    <source>
        <dbReference type="ARBA" id="ARBA00006793"/>
    </source>
</evidence>
<evidence type="ECO:0000313" key="14">
    <source>
        <dbReference type="Proteomes" id="UP001215598"/>
    </source>
</evidence>
<dbReference type="GO" id="GO:0030915">
    <property type="term" value="C:Smc5-Smc6 complex"/>
    <property type="evidence" value="ECO:0007669"/>
    <property type="project" value="TreeGrafter"/>
</dbReference>
<dbReference type="SUPFAM" id="SSF52540">
    <property type="entry name" value="P-loop containing nucleoside triphosphate hydrolases"/>
    <property type="match status" value="1"/>
</dbReference>
<dbReference type="GO" id="GO:0016887">
    <property type="term" value="F:ATP hydrolysis activity"/>
    <property type="evidence" value="ECO:0007669"/>
    <property type="project" value="InterPro"/>
</dbReference>
<dbReference type="GO" id="GO:0005524">
    <property type="term" value="F:ATP binding"/>
    <property type="evidence" value="ECO:0007669"/>
    <property type="project" value="UniProtKB-KW"/>
</dbReference>
<evidence type="ECO:0000256" key="4">
    <source>
        <dbReference type="ARBA" id="ARBA00022454"/>
    </source>
</evidence>
<evidence type="ECO:0000256" key="8">
    <source>
        <dbReference type="ARBA" id="ARBA00023054"/>
    </source>
</evidence>
<evidence type="ECO:0000256" key="7">
    <source>
        <dbReference type="ARBA" id="ARBA00022840"/>
    </source>
</evidence>
<dbReference type="GO" id="GO:0003684">
    <property type="term" value="F:damaged DNA binding"/>
    <property type="evidence" value="ECO:0007669"/>
    <property type="project" value="TreeGrafter"/>
</dbReference>
<evidence type="ECO:0000256" key="10">
    <source>
        <dbReference type="ARBA" id="ARBA00023204"/>
    </source>
</evidence>
<keyword evidence="4" id="KW-0158">Chromosome</keyword>
<keyword evidence="14" id="KW-1185">Reference proteome</keyword>
<feature type="domain" description="Rad50/SbcC-type AAA" evidence="12">
    <location>
        <begin position="1"/>
        <end position="117"/>
    </location>
</feature>
<accession>A0AAD7MQM9</accession>
<keyword evidence="7" id="KW-0067">ATP-binding</keyword>
<evidence type="ECO:0000259" key="12">
    <source>
        <dbReference type="Pfam" id="PF13476"/>
    </source>
</evidence>
<evidence type="ECO:0000256" key="5">
    <source>
        <dbReference type="ARBA" id="ARBA00022741"/>
    </source>
</evidence>
<dbReference type="InterPro" id="IPR027417">
    <property type="entry name" value="P-loop_NTPase"/>
</dbReference>
<dbReference type="GO" id="GO:0000724">
    <property type="term" value="P:double-strand break repair via homologous recombination"/>
    <property type="evidence" value="ECO:0007669"/>
    <property type="project" value="TreeGrafter"/>
</dbReference>
<comment type="similarity">
    <text evidence="3">Belongs to the SMC family. SMC6 subfamily.</text>
</comment>
<keyword evidence="11" id="KW-0539">Nucleus</keyword>
<reference evidence="13" key="1">
    <citation type="submission" date="2023-03" db="EMBL/GenBank/DDBJ databases">
        <title>Massive genome expansion in bonnet fungi (Mycena s.s.) driven by repeated elements and novel gene families across ecological guilds.</title>
        <authorList>
            <consortium name="Lawrence Berkeley National Laboratory"/>
            <person name="Harder C.B."/>
            <person name="Miyauchi S."/>
            <person name="Viragh M."/>
            <person name="Kuo A."/>
            <person name="Thoen E."/>
            <person name="Andreopoulos B."/>
            <person name="Lu D."/>
            <person name="Skrede I."/>
            <person name="Drula E."/>
            <person name="Henrissat B."/>
            <person name="Morin E."/>
            <person name="Kohler A."/>
            <person name="Barry K."/>
            <person name="LaButti K."/>
            <person name="Morin E."/>
            <person name="Salamov A."/>
            <person name="Lipzen A."/>
            <person name="Mereny Z."/>
            <person name="Hegedus B."/>
            <person name="Baldrian P."/>
            <person name="Stursova M."/>
            <person name="Weitz H."/>
            <person name="Taylor A."/>
            <person name="Grigoriev I.V."/>
            <person name="Nagy L.G."/>
            <person name="Martin F."/>
            <person name="Kauserud H."/>
        </authorList>
    </citation>
    <scope>NUCLEOTIDE SEQUENCE</scope>
    <source>
        <strain evidence="13">CBHHK182m</strain>
    </source>
</reference>
<evidence type="ECO:0000256" key="9">
    <source>
        <dbReference type="ARBA" id="ARBA00023172"/>
    </source>
</evidence>
<comment type="caution">
    <text evidence="13">The sequence shown here is derived from an EMBL/GenBank/DDBJ whole genome shotgun (WGS) entry which is preliminary data.</text>
</comment>
<evidence type="ECO:0000256" key="1">
    <source>
        <dbReference type="ARBA" id="ARBA00004123"/>
    </source>
</evidence>
<dbReference type="Gene3D" id="3.40.50.300">
    <property type="entry name" value="P-loop containing nucleotide triphosphate hydrolases"/>
    <property type="match status" value="1"/>
</dbReference>
<dbReference type="EMBL" id="JARKIB010000172">
    <property type="protein sequence ID" value="KAJ7728463.1"/>
    <property type="molecule type" value="Genomic_DNA"/>
</dbReference>
<sequence>MHHFMCHTNLSFTLGPQINFIIGTGKSAVISAITVAFGGRANSTGRDNGLKTFIREGQPTAEVTISLKNQGEEAYKPKDYGASIVITRRFTKQGNSSWKIKSKNGKVISTKKDELSAICDHMNIQVDNPMNILTQGTSRSLVIC</sequence>
<evidence type="ECO:0000256" key="6">
    <source>
        <dbReference type="ARBA" id="ARBA00022763"/>
    </source>
</evidence>
<evidence type="ECO:0000256" key="2">
    <source>
        <dbReference type="ARBA" id="ARBA00004286"/>
    </source>
</evidence>
<proteinExistence type="inferred from homology"/>
<gene>
    <name evidence="13" type="ORF">B0H16DRAFT_1428516</name>
</gene>
<evidence type="ECO:0000313" key="13">
    <source>
        <dbReference type="EMBL" id="KAJ7728463.1"/>
    </source>
</evidence>
<name>A0AAD7MQM9_9AGAR</name>
<dbReference type="GO" id="GO:0003697">
    <property type="term" value="F:single-stranded DNA binding"/>
    <property type="evidence" value="ECO:0007669"/>
    <property type="project" value="TreeGrafter"/>
</dbReference>
<dbReference type="AlphaFoldDB" id="A0AAD7MQM9"/>
<organism evidence="13 14">
    <name type="scientific">Mycena metata</name>
    <dbReference type="NCBI Taxonomy" id="1033252"/>
    <lineage>
        <taxon>Eukaryota</taxon>
        <taxon>Fungi</taxon>
        <taxon>Dikarya</taxon>
        <taxon>Basidiomycota</taxon>
        <taxon>Agaricomycotina</taxon>
        <taxon>Agaricomycetes</taxon>
        <taxon>Agaricomycetidae</taxon>
        <taxon>Agaricales</taxon>
        <taxon>Marasmiineae</taxon>
        <taxon>Mycenaceae</taxon>
        <taxon>Mycena</taxon>
    </lineage>
</organism>